<accession>A0A371PKM7</accession>
<dbReference type="AlphaFoldDB" id="A0A371PKM7"/>
<comment type="caution">
    <text evidence="1">The sequence shown here is derived from an EMBL/GenBank/DDBJ whole genome shotgun (WGS) entry which is preliminary data.</text>
</comment>
<proteinExistence type="predicted"/>
<dbReference type="RefSeq" id="WP_116043185.1">
    <property type="nucleotide sequence ID" value="NZ_QUBQ01000001.1"/>
</dbReference>
<evidence type="ECO:0000313" key="1">
    <source>
        <dbReference type="EMBL" id="REK76317.1"/>
    </source>
</evidence>
<keyword evidence="2" id="KW-1185">Reference proteome</keyword>
<organism evidence="1 2">
    <name type="scientific">Paenibacillus paeoniae</name>
    <dbReference type="NCBI Taxonomy" id="2292705"/>
    <lineage>
        <taxon>Bacteria</taxon>
        <taxon>Bacillati</taxon>
        <taxon>Bacillota</taxon>
        <taxon>Bacilli</taxon>
        <taxon>Bacillales</taxon>
        <taxon>Paenibacillaceae</taxon>
        <taxon>Paenibacillus</taxon>
    </lineage>
</organism>
<sequence length="71" mass="8405">MKKRRIYTRFILPDGSEVPLIFRSATDLKAFETAYSTYRKVYEELFGFGEVKKMMRSVHIYNRAFKKSGLS</sequence>
<protein>
    <submittedName>
        <fullName evidence="1">Uncharacterized protein</fullName>
    </submittedName>
</protein>
<dbReference type="Proteomes" id="UP000261905">
    <property type="component" value="Unassembled WGS sequence"/>
</dbReference>
<evidence type="ECO:0000313" key="2">
    <source>
        <dbReference type="Proteomes" id="UP000261905"/>
    </source>
</evidence>
<gene>
    <name evidence="1" type="ORF">DX130_04525</name>
</gene>
<name>A0A371PKM7_9BACL</name>
<dbReference type="EMBL" id="QUBQ01000001">
    <property type="protein sequence ID" value="REK76317.1"/>
    <property type="molecule type" value="Genomic_DNA"/>
</dbReference>
<reference evidence="1 2" key="1">
    <citation type="submission" date="2018-08" db="EMBL/GenBank/DDBJ databases">
        <title>Paenibacillus sp. M4BSY-1, whole genome shotgun sequence.</title>
        <authorList>
            <person name="Tuo L."/>
        </authorList>
    </citation>
    <scope>NUCLEOTIDE SEQUENCE [LARGE SCALE GENOMIC DNA]</scope>
    <source>
        <strain evidence="1 2">M4BSY-1</strain>
    </source>
</reference>
<dbReference type="OrthoDB" id="2630440at2"/>